<keyword evidence="3" id="KW-1185">Reference proteome</keyword>
<organism evidence="2 3">
    <name type="scientific">Ferrimonas marina</name>
    <dbReference type="NCBI Taxonomy" id="299255"/>
    <lineage>
        <taxon>Bacteria</taxon>
        <taxon>Pseudomonadati</taxon>
        <taxon>Pseudomonadota</taxon>
        <taxon>Gammaproteobacteria</taxon>
        <taxon>Alteromonadales</taxon>
        <taxon>Ferrimonadaceae</taxon>
        <taxon>Ferrimonas</taxon>
    </lineage>
</organism>
<sequence length="120" mass="13335">MNKVRRRAPLTAMGLVGLAMGLWGDMKAAHTAPEKAEPAFSQAQPIASALATFAIEMLLYGLPLALAWWIFCRYHYRLPTEIGSKFNGHATTQQDRFFAMYWGLGNACLLAGLAAYWLVR</sequence>
<evidence type="ECO:0000313" key="2">
    <source>
        <dbReference type="EMBL" id="SHH63246.1"/>
    </source>
</evidence>
<dbReference type="AlphaFoldDB" id="A0A1M5UK79"/>
<proteinExistence type="predicted"/>
<accession>A0A1M5UK79</accession>
<evidence type="ECO:0000256" key="1">
    <source>
        <dbReference type="SAM" id="Phobius"/>
    </source>
</evidence>
<keyword evidence="1" id="KW-0812">Transmembrane</keyword>
<dbReference type="EMBL" id="FQXG01000003">
    <property type="protein sequence ID" value="SHH63246.1"/>
    <property type="molecule type" value="Genomic_DNA"/>
</dbReference>
<feature type="transmembrane region" description="Helical" evidence="1">
    <location>
        <begin position="97"/>
        <end position="119"/>
    </location>
</feature>
<evidence type="ECO:0000313" key="3">
    <source>
        <dbReference type="Proteomes" id="UP000184268"/>
    </source>
</evidence>
<feature type="transmembrane region" description="Helical" evidence="1">
    <location>
        <begin position="47"/>
        <end position="76"/>
    </location>
</feature>
<keyword evidence="1" id="KW-0472">Membrane</keyword>
<protein>
    <submittedName>
        <fullName evidence="2">Uncharacterized protein</fullName>
    </submittedName>
</protein>
<name>A0A1M5UK79_9GAMM</name>
<reference evidence="3" key="1">
    <citation type="submission" date="2016-11" db="EMBL/GenBank/DDBJ databases">
        <authorList>
            <person name="Varghese N."/>
            <person name="Submissions S."/>
        </authorList>
    </citation>
    <scope>NUCLEOTIDE SEQUENCE [LARGE SCALE GENOMIC DNA]</scope>
    <source>
        <strain evidence="3">DSM 16917</strain>
    </source>
</reference>
<gene>
    <name evidence="2" type="ORF">SAMN02745129_2605</name>
</gene>
<dbReference type="Proteomes" id="UP000184268">
    <property type="component" value="Unassembled WGS sequence"/>
</dbReference>
<keyword evidence="1" id="KW-1133">Transmembrane helix</keyword>